<dbReference type="Pfam" id="PF12349">
    <property type="entry name" value="Sterol-sensing"/>
    <property type="match status" value="1"/>
</dbReference>
<dbReference type="InterPro" id="IPR000731">
    <property type="entry name" value="SSD"/>
</dbReference>
<dbReference type="EMBL" id="MRZV01000276">
    <property type="protein sequence ID" value="PIK53701.1"/>
    <property type="molecule type" value="Genomic_DNA"/>
</dbReference>
<protein>
    <recommendedName>
        <fullName evidence="8">SSD domain-containing protein</fullName>
    </recommendedName>
</protein>
<dbReference type="GO" id="GO:0005886">
    <property type="term" value="C:plasma membrane"/>
    <property type="evidence" value="ECO:0007669"/>
    <property type="project" value="TreeGrafter"/>
</dbReference>
<evidence type="ECO:0000313" key="10">
    <source>
        <dbReference type="Proteomes" id="UP000230750"/>
    </source>
</evidence>
<dbReference type="Proteomes" id="UP000230750">
    <property type="component" value="Unassembled WGS sequence"/>
</dbReference>
<dbReference type="GO" id="GO:0097108">
    <property type="term" value="F:hedgehog family protein binding"/>
    <property type="evidence" value="ECO:0007669"/>
    <property type="project" value="TreeGrafter"/>
</dbReference>
<feature type="transmembrane region" description="Helical" evidence="7">
    <location>
        <begin position="302"/>
        <end position="328"/>
    </location>
</feature>
<accession>A0A2G8L0D6</accession>
<proteinExistence type="inferred from homology"/>
<keyword evidence="4 7" id="KW-1133">Transmembrane helix</keyword>
<comment type="subcellular location">
    <subcellularLocation>
        <location evidence="1">Membrane</location>
        <topology evidence="1">Multi-pass membrane protein</topology>
    </subcellularLocation>
</comment>
<evidence type="ECO:0000313" key="9">
    <source>
        <dbReference type="EMBL" id="PIK53701.1"/>
    </source>
</evidence>
<name>A0A2G8L0D6_STIJA</name>
<keyword evidence="6" id="KW-0325">Glycoprotein</keyword>
<evidence type="ECO:0000256" key="4">
    <source>
        <dbReference type="ARBA" id="ARBA00022989"/>
    </source>
</evidence>
<evidence type="ECO:0000256" key="1">
    <source>
        <dbReference type="ARBA" id="ARBA00004141"/>
    </source>
</evidence>
<evidence type="ECO:0000256" key="6">
    <source>
        <dbReference type="ARBA" id="ARBA00023180"/>
    </source>
</evidence>
<evidence type="ECO:0000256" key="2">
    <source>
        <dbReference type="ARBA" id="ARBA00005585"/>
    </source>
</evidence>
<sequence>MHLLPLPSYLLRGLLASSESLKGRTWKFRDLCYISEYTSFEEYLIDDIVDRLIPCTIVTPLDCFWEGAKLLGPEFPIHIPTYNNTFRWTNLDPVGLIDISEAYREYLEPMQEMFNSTGIGHGYVDRPCLNPQDPECPKTAPNKASGQVPDIGYFLTGGCKGFAKKLMEWPEELIIGGTLKNSSGYIKSAEALQTVIQLKGEQDMYNSWRNHDKVAGTRWSREKALEVLDAWQRKFTETVRNSSSVNSTQDVNAFTSTALNDLLAEFSEMSVIRVALGYCLMVIYAFLTMLKIHDGVKSQGGVGLGGVVLVTFSVAASLGFCAWIGIMFNAATTQVLPFLALGVGSTICSYWLIQPIKPSEIPFVAGRPQFSS</sequence>
<gene>
    <name evidence="9" type="ORF">BSL78_09413</name>
</gene>
<feature type="transmembrane region" description="Helical" evidence="7">
    <location>
        <begin position="334"/>
        <end position="353"/>
    </location>
</feature>
<comment type="similarity">
    <text evidence="2">Belongs to the patched family.</text>
</comment>
<evidence type="ECO:0000256" key="3">
    <source>
        <dbReference type="ARBA" id="ARBA00022692"/>
    </source>
</evidence>
<dbReference type="InterPro" id="IPR053958">
    <property type="entry name" value="HMGCR/SNAP/NPC1-like_SSD"/>
</dbReference>
<dbReference type="STRING" id="307972.A0A2G8L0D6"/>
<keyword evidence="5 7" id="KW-0472">Membrane</keyword>
<organism evidence="9 10">
    <name type="scientific">Stichopus japonicus</name>
    <name type="common">Sea cucumber</name>
    <dbReference type="NCBI Taxonomy" id="307972"/>
    <lineage>
        <taxon>Eukaryota</taxon>
        <taxon>Metazoa</taxon>
        <taxon>Echinodermata</taxon>
        <taxon>Eleutherozoa</taxon>
        <taxon>Echinozoa</taxon>
        <taxon>Holothuroidea</taxon>
        <taxon>Aspidochirotacea</taxon>
        <taxon>Aspidochirotida</taxon>
        <taxon>Stichopodidae</taxon>
        <taxon>Apostichopus</taxon>
    </lineage>
</organism>
<dbReference type="PANTHER" id="PTHR46022">
    <property type="entry name" value="PROTEIN PATCHED"/>
    <property type="match status" value="1"/>
</dbReference>
<reference evidence="9 10" key="1">
    <citation type="journal article" date="2017" name="PLoS Biol.">
        <title>The sea cucumber genome provides insights into morphological evolution and visceral regeneration.</title>
        <authorList>
            <person name="Zhang X."/>
            <person name="Sun L."/>
            <person name="Yuan J."/>
            <person name="Sun Y."/>
            <person name="Gao Y."/>
            <person name="Zhang L."/>
            <person name="Li S."/>
            <person name="Dai H."/>
            <person name="Hamel J.F."/>
            <person name="Liu C."/>
            <person name="Yu Y."/>
            <person name="Liu S."/>
            <person name="Lin W."/>
            <person name="Guo K."/>
            <person name="Jin S."/>
            <person name="Xu P."/>
            <person name="Storey K.B."/>
            <person name="Huan P."/>
            <person name="Zhang T."/>
            <person name="Zhou Y."/>
            <person name="Zhang J."/>
            <person name="Lin C."/>
            <person name="Li X."/>
            <person name="Xing L."/>
            <person name="Huo D."/>
            <person name="Sun M."/>
            <person name="Wang L."/>
            <person name="Mercier A."/>
            <person name="Li F."/>
            <person name="Yang H."/>
            <person name="Xiang J."/>
        </authorList>
    </citation>
    <scope>NUCLEOTIDE SEQUENCE [LARGE SCALE GENOMIC DNA]</scope>
    <source>
        <strain evidence="9">Shaxun</strain>
        <tissue evidence="9">Muscle</tissue>
    </source>
</reference>
<keyword evidence="10" id="KW-1185">Reference proteome</keyword>
<evidence type="ECO:0000256" key="7">
    <source>
        <dbReference type="SAM" id="Phobius"/>
    </source>
</evidence>
<keyword evidence="3 7" id="KW-0812">Transmembrane</keyword>
<feature type="domain" description="SSD" evidence="8">
    <location>
        <begin position="270"/>
        <end position="344"/>
    </location>
</feature>
<dbReference type="PANTHER" id="PTHR46022:SF1">
    <property type="entry name" value="PROTEIN PATCHED"/>
    <property type="match status" value="1"/>
</dbReference>
<dbReference type="PROSITE" id="PS50156">
    <property type="entry name" value="SSD"/>
    <property type="match status" value="1"/>
</dbReference>
<dbReference type="GO" id="GO:0045879">
    <property type="term" value="P:negative regulation of smoothened signaling pathway"/>
    <property type="evidence" value="ECO:0007669"/>
    <property type="project" value="TreeGrafter"/>
</dbReference>
<evidence type="ECO:0000259" key="8">
    <source>
        <dbReference type="PROSITE" id="PS50156"/>
    </source>
</evidence>
<evidence type="ECO:0000256" key="5">
    <source>
        <dbReference type="ARBA" id="ARBA00023136"/>
    </source>
</evidence>
<feature type="transmembrane region" description="Helical" evidence="7">
    <location>
        <begin position="271"/>
        <end position="290"/>
    </location>
</feature>
<dbReference type="OrthoDB" id="5873834at2759"/>
<comment type="caution">
    <text evidence="9">The sequence shown here is derived from an EMBL/GenBank/DDBJ whole genome shotgun (WGS) entry which is preliminary data.</text>
</comment>
<dbReference type="AlphaFoldDB" id="A0A2G8L0D6"/>
<dbReference type="GO" id="GO:0008158">
    <property type="term" value="F:hedgehog receptor activity"/>
    <property type="evidence" value="ECO:0007669"/>
    <property type="project" value="TreeGrafter"/>
</dbReference>
<dbReference type="GO" id="GO:0005119">
    <property type="term" value="F:smoothened binding"/>
    <property type="evidence" value="ECO:0007669"/>
    <property type="project" value="TreeGrafter"/>
</dbReference>